<sequence>MAGSKVNQLRFDISEKVRLHPQQPGIGTLLELDLYPDVEIEDQETHLKIQGYLRLNGTYQPEQEFDTHPNGSEEPQEEQRDTQPAEIAYVIPVEITLPTERVDLENIASEIESFDYKVLSPFELQIEALLTIDGFIQETEEKVEEEPLETVPSQVATFTVPSEGEIQWDQDSIGDYKGEQDEYEFVHVARLEEESPEEAELSNQEEDVPAEPESFHEQDDTETQEEKKVEPAPEEADGQVEKIGEEEGDADAPPVHFHPFQPKQDRQEVLPFPRPLRMPQVGEFDLQQLEIDERTRFGIERMFEETEDHTPQQEEPSAESDDYTDDYGTEDAQEEEKNKNSNLEWAQWILNEEQDRFVKLRMVIVHKNDSIDSLSDRYKIPASKIVHLNRLESEVLEEGQVVYIPSK</sequence>
<dbReference type="InterPro" id="IPR018392">
    <property type="entry name" value="LysM"/>
</dbReference>
<feature type="region of interest" description="Disordered" evidence="1">
    <location>
        <begin position="61"/>
        <end position="83"/>
    </location>
</feature>
<feature type="compositionally biased region" description="Acidic residues" evidence="1">
    <location>
        <begin position="194"/>
        <end position="210"/>
    </location>
</feature>
<protein>
    <submittedName>
        <fullName evidence="3">Stage VI sporulation protein D</fullName>
    </submittedName>
</protein>
<dbReference type="Pfam" id="PF20918">
    <property type="entry name" value="SPOCS_spoVID-N"/>
    <property type="match status" value="1"/>
</dbReference>
<dbReference type="InterPro" id="IPR048862">
    <property type="entry name" value="SPOCS_spoVID_N"/>
</dbReference>
<dbReference type="Proteomes" id="UP000241639">
    <property type="component" value="Unassembled WGS sequence"/>
</dbReference>
<dbReference type="Gene3D" id="3.10.350.10">
    <property type="entry name" value="LysM domain"/>
    <property type="match status" value="1"/>
</dbReference>
<dbReference type="Pfam" id="PF01476">
    <property type="entry name" value="LysM"/>
    <property type="match status" value="1"/>
</dbReference>
<proteinExistence type="predicted"/>
<reference evidence="3 4" key="1">
    <citation type="submission" date="2018-04" db="EMBL/GenBank/DDBJ databases">
        <title>Genomic Encyclopedia of Archaeal and Bacterial Type Strains, Phase II (KMG-II): from individual species to whole genera.</title>
        <authorList>
            <person name="Goeker M."/>
        </authorList>
    </citation>
    <scope>NUCLEOTIDE SEQUENCE [LARGE SCALE GENOMIC DNA]</scope>
    <source>
        <strain evidence="3 4">DSM 45169</strain>
    </source>
</reference>
<evidence type="ECO:0000313" key="4">
    <source>
        <dbReference type="Proteomes" id="UP000241639"/>
    </source>
</evidence>
<dbReference type="RefSeq" id="WP_107725075.1">
    <property type="nucleotide sequence ID" value="NZ_PZZP01000001.1"/>
</dbReference>
<keyword evidence="4" id="KW-1185">Reference proteome</keyword>
<feature type="domain" description="LysM" evidence="2">
    <location>
        <begin position="362"/>
        <end position="405"/>
    </location>
</feature>
<gene>
    <name evidence="3" type="ORF">C8J48_0826</name>
</gene>
<dbReference type="AlphaFoldDB" id="A0A2T4Z8M8"/>
<feature type="compositionally biased region" description="Acidic residues" evidence="1">
    <location>
        <begin position="316"/>
        <end position="334"/>
    </location>
</feature>
<feature type="compositionally biased region" description="Basic and acidic residues" evidence="1">
    <location>
        <begin position="213"/>
        <end position="231"/>
    </location>
</feature>
<comment type="caution">
    <text evidence="3">The sequence shown here is derived from an EMBL/GenBank/DDBJ whole genome shotgun (WGS) entry which is preliminary data.</text>
</comment>
<organism evidence="3 4">
    <name type="scientific">Desmospora activa DSM 45169</name>
    <dbReference type="NCBI Taxonomy" id="1121389"/>
    <lineage>
        <taxon>Bacteria</taxon>
        <taxon>Bacillati</taxon>
        <taxon>Bacillota</taxon>
        <taxon>Bacilli</taxon>
        <taxon>Bacillales</taxon>
        <taxon>Thermoactinomycetaceae</taxon>
        <taxon>Desmospora</taxon>
    </lineage>
</organism>
<feature type="region of interest" description="Disordered" evidence="1">
    <location>
        <begin position="192"/>
        <end position="267"/>
    </location>
</feature>
<dbReference type="InterPro" id="IPR036779">
    <property type="entry name" value="LysM_dom_sf"/>
</dbReference>
<dbReference type="SMART" id="SM00257">
    <property type="entry name" value="LysM"/>
    <property type="match status" value="1"/>
</dbReference>
<dbReference type="SUPFAM" id="SSF54106">
    <property type="entry name" value="LysM domain"/>
    <property type="match status" value="1"/>
</dbReference>
<evidence type="ECO:0000259" key="2">
    <source>
        <dbReference type="SMART" id="SM00257"/>
    </source>
</evidence>
<name>A0A2T4Z8M8_9BACL</name>
<feature type="region of interest" description="Disordered" evidence="1">
    <location>
        <begin position="304"/>
        <end position="340"/>
    </location>
</feature>
<evidence type="ECO:0000313" key="3">
    <source>
        <dbReference type="EMBL" id="PTM58246.1"/>
    </source>
</evidence>
<dbReference type="EMBL" id="PZZP01000001">
    <property type="protein sequence ID" value="PTM58246.1"/>
    <property type="molecule type" value="Genomic_DNA"/>
</dbReference>
<accession>A0A2T4Z8M8</accession>
<evidence type="ECO:0000256" key="1">
    <source>
        <dbReference type="SAM" id="MobiDB-lite"/>
    </source>
</evidence>
<dbReference type="OrthoDB" id="2966368at2"/>